<accession>A0A8H6BUI5</accession>
<dbReference type="PANTHER" id="PTHR45679">
    <property type="entry name" value="ER DEGRADATION-ENHANCING ALPHA-MANNOSIDASE-LIKE PROTEIN 2"/>
    <property type="match status" value="1"/>
</dbReference>
<protein>
    <submittedName>
        <fullName evidence="6">Glycosyl hydrolase 47 family protein</fullName>
    </submittedName>
</protein>
<keyword evidence="5" id="KW-0106">Calcium</keyword>
<comment type="subcellular location">
    <subcellularLocation>
        <location evidence="1">Endoplasmic reticulum</location>
    </subcellularLocation>
</comment>
<dbReference type="AlphaFoldDB" id="A0A8H6BUI5"/>
<dbReference type="InterPro" id="IPR012341">
    <property type="entry name" value="6hp_glycosidase-like_sf"/>
</dbReference>
<dbReference type="GO" id="GO:0004571">
    <property type="term" value="F:mannosyl-oligosaccharide 1,2-alpha-mannosidase activity"/>
    <property type="evidence" value="ECO:0007669"/>
    <property type="project" value="InterPro"/>
</dbReference>
<reference evidence="6 7" key="1">
    <citation type="submission" date="2020-03" db="EMBL/GenBank/DDBJ databases">
        <title>FDA dAtabase for Regulatory Grade micrObial Sequences (FDA-ARGOS): Supporting development and validation of Infectious Disease Dx tests.</title>
        <authorList>
            <person name="Campos J."/>
            <person name="Goldberg B."/>
            <person name="Tallon L."/>
            <person name="Sadzewicz L."/>
            <person name="Vavikolanu K."/>
            <person name="Mehta A."/>
            <person name="Aluvathingal J."/>
            <person name="Nadendla S."/>
            <person name="Nandy P."/>
            <person name="Geyer C."/>
            <person name="Yan Y."/>
            <person name="Sichtig H."/>
        </authorList>
    </citation>
    <scope>NUCLEOTIDE SEQUENCE [LARGE SCALE GENOMIC DNA]</scope>
    <source>
        <strain evidence="6 7">FDAARGOS_656</strain>
    </source>
</reference>
<evidence type="ECO:0000256" key="1">
    <source>
        <dbReference type="ARBA" id="ARBA00004240"/>
    </source>
</evidence>
<dbReference type="Proteomes" id="UP000536275">
    <property type="component" value="Unassembled WGS sequence"/>
</dbReference>
<evidence type="ECO:0000313" key="7">
    <source>
        <dbReference type="Proteomes" id="UP000536275"/>
    </source>
</evidence>
<dbReference type="GO" id="GO:1904380">
    <property type="term" value="P:endoplasmic reticulum mannose trimming"/>
    <property type="evidence" value="ECO:0007669"/>
    <property type="project" value="InterPro"/>
</dbReference>
<evidence type="ECO:0000313" key="6">
    <source>
        <dbReference type="EMBL" id="KAF6065218.1"/>
    </source>
</evidence>
<evidence type="ECO:0000256" key="2">
    <source>
        <dbReference type="ARBA" id="ARBA00007658"/>
    </source>
</evidence>
<evidence type="ECO:0000256" key="3">
    <source>
        <dbReference type="ARBA" id="ARBA00022824"/>
    </source>
</evidence>
<dbReference type="InterPro" id="IPR044674">
    <property type="entry name" value="EDEM1/2/3"/>
</dbReference>
<keyword evidence="4" id="KW-0325">Glycoprotein</keyword>
<comment type="caution">
    <text evidence="6">The sequence shown here is derived from an EMBL/GenBank/DDBJ whole genome shotgun (WGS) entry which is preliminary data.</text>
</comment>
<keyword evidence="6" id="KW-0378">Hydrolase</keyword>
<dbReference type="InterPro" id="IPR001382">
    <property type="entry name" value="Glyco_hydro_47"/>
</dbReference>
<name>A0A8H6BUI5_CANAX</name>
<dbReference type="EMBL" id="JABWAD010000059">
    <property type="protein sequence ID" value="KAF6065218.1"/>
    <property type="molecule type" value="Genomic_DNA"/>
</dbReference>
<feature type="binding site" evidence="5">
    <location>
        <position position="76"/>
    </location>
    <ligand>
        <name>Ca(2+)</name>
        <dbReference type="ChEBI" id="CHEBI:29108"/>
    </ligand>
</feature>
<keyword evidence="5" id="KW-0479">Metal-binding</keyword>
<dbReference type="InterPro" id="IPR036026">
    <property type="entry name" value="Seven-hairpin_glycosidases"/>
</dbReference>
<organism evidence="6 7">
    <name type="scientific">Candida albicans</name>
    <name type="common">Yeast</name>
    <dbReference type="NCBI Taxonomy" id="5476"/>
    <lineage>
        <taxon>Eukaryota</taxon>
        <taxon>Fungi</taxon>
        <taxon>Dikarya</taxon>
        <taxon>Ascomycota</taxon>
        <taxon>Saccharomycotina</taxon>
        <taxon>Pichiomycetes</taxon>
        <taxon>Debaryomycetaceae</taxon>
        <taxon>Candida/Lodderomyces clade</taxon>
        <taxon>Candida</taxon>
    </lineage>
</organism>
<dbReference type="GO" id="GO:0044322">
    <property type="term" value="C:endoplasmic reticulum quality control compartment"/>
    <property type="evidence" value="ECO:0007669"/>
    <property type="project" value="GOC"/>
</dbReference>
<dbReference type="PANTHER" id="PTHR45679:SF5">
    <property type="entry name" value="ER DEGRADATION-ENHANCING ALPHA-MANNOSIDASE-LIKE PROTEIN 1"/>
    <property type="match status" value="1"/>
</dbReference>
<comment type="similarity">
    <text evidence="2">Belongs to the glycosyl hydrolase 47 family.</text>
</comment>
<dbReference type="GO" id="GO:0036503">
    <property type="term" value="P:ERAD pathway"/>
    <property type="evidence" value="ECO:0007669"/>
    <property type="project" value="UniProtKB-ARBA"/>
</dbReference>
<dbReference type="GO" id="GO:0005509">
    <property type="term" value="F:calcium ion binding"/>
    <property type="evidence" value="ECO:0007669"/>
    <property type="project" value="InterPro"/>
</dbReference>
<gene>
    <name evidence="6" type="ORF">FOB64_004979</name>
</gene>
<comment type="cofactor">
    <cofactor evidence="5">
        <name>Ca(2+)</name>
        <dbReference type="ChEBI" id="CHEBI:29108"/>
    </cofactor>
</comment>
<sequence>MVPLRPEFIESTYYLYRATKDPIGLQDVRTAERQDRMESFVVGETLKYLYLLFDTKDEIFLHNSTIMQNKNWIFSTEAHPLCLKPNKDLLKIPNSAYNGGCIPYCQKTAFAGRFDTCQLNPWNKSVDSFLESSYYKWPYLFNADYAFENSFRKPRYLSQTNLDGSYIELTKEFYNKFTMFNGANLICPRTSTTAVYEVFWGDIKQCEYIEVSEIYHTKFSNESLMAPGDIWIPSLNGLRVVLEELVPGKVDTFNNVVTEEQLLALQDSNNNEDDNNNNDDYRIRLVNSGLRIKRVNGVVIGEGVTLWTLPFEPSEQSNEEDGMIGITEDARVVIQGKVVENLFVWYG</sequence>
<proteinExistence type="inferred from homology"/>
<dbReference type="SUPFAM" id="SSF48225">
    <property type="entry name" value="Seven-hairpin glycosidases"/>
    <property type="match status" value="1"/>
</dbReference>
<keyword evidence="3" id="KW-0256">Endoplasmic reticulum</keyword>
<evidence type="ECO:0000256" key="5">
    <source>
        <dbReference type="PIRSR" id="PIRSR601382-2"/>
    </source>
</evidence>
<dbReference type="GO" id="GO:0005975">
    <property type="term" value="P:carbohydrate metabolic process"/>
    <property type="evidence" value="ECO:0007669"/>
    <property type="project" value="InterPro"/>
</dbReference>
<dbReference type="Gene3D" id="1.50.10.10">
    <property type="match status" value="1"/>
</dbReference>
<dbReference type="GO" id="GO:0016020">
    <property type="term" value="C:membrane"/>
    <property type="evidence" value="ECO:0007669"/>
    <property type="project" value="InterPro"/>
</dbReference>
<dbReference type="Pfam" id="PF01532">
    <property type="entry name" value="Glyco_hydro_47"/>
    <property type="match status" value="2"/>
</dbReference>
<evidence type="ECO:0000256" key="4">
    <source>
        <dbReference type="ARBA" id="ARBA00023180"/>
    </source>
</evidence>